<feature type="binding site" evidence="8">
    <location>
        <position position="131"/>
    </location>
    <ligand>
        <name>Mg(2+)</name>
        <dbReference type="ChEBI" id="CHEBI:18420"/>
    </ligand>
</feature>
<dbReference type="InterPro" id="IPR000999">
    <property type="entry name" value="RNase_III_dom"/>
</dbReference>
<dbReference type="HAMAP" id="MF_00104">
    <property type="entry name" value="RNase_III"/>
    <property type="match status" value="1"/>
</dbReference>
<dbReference type="InterPro" id="IPR014720">
    <property type="entry name" value="dsRBD_dom"/>
</dbReference>
<keyword evidence="4 8" id="KW-0540">Nuclease</keyword>
<feature type="active site" evidence="8">
    <location>
        <position position="131"/>
    </location>
</feature>
<keyword evidence="8" id="KW-0479">Metal-binding</keyword>
<comment type="cofactor">
    <cofactor evidence="8">
        <name>Mg(2+)</name>
        <dbReference type="ChEBI" id="CHEBI:18420"/>
    </cofactor>
</comment>
<keyword evidence="5 8" id="KW-0255">Endonuclease</keyword>
<dbReference type="PANTHER" id="PTHR11207">
    <property type="entry name" value="RIBONUCLEASE III"/>
    <property type="match status" value="1"/>
</dbReference>
<evidence type="ECO:0000313" key="11">
    <source>
        <dbReference type="EMBL" id="MFC5380423.1"/>
    </source>
</evidence>
<comment type="similarity">
    <text evidence="2">Belongs to the ribonuclease III family.</text>
</comment>
<dbReference type="Pfam" id="PF14622">
    <property type="entry name" value="Ribonucleas_3_3"/>
    <property type="match status" value="1"/>
</dbReference>
<dbReference type="Pfam" id="PF00035">
    <property type="entry name" value="dsrm"/>
    <property type="match status" value="1"/>
</dbReference>
<keyword evidence="6 8" id="KW-0378">Hydrolase</keyword>
<gene>
    <name evidence="8 11" type="primary">rnc</name>
    <name evidence="11" type="ORF">ACFPJ6_06440</name>
</gene>
<feature type="domain" description="DRBM" evidence="9">
    <location>
        <begin position="169"/>
        <end position="239"/>
    </location>
</feature>
<dbReference type="Proteomes" id="UP001596122">
    <property type="component" value="Unassembled WGS sequence"/>
</dbReference>
<comment type="caution">
    <text evidence="11">The sequence shown here is derived from an EMBL/GenBank/DDBJ whole genome shotgun (WGS) entry which is preliminary data.</text>
</comment>
<dbReference type="InterPro" id="IPR011907">
    <property type="entry name" value="RNase_III"/>
</dbReference>
<dbReference type="SUPFAM" id="SSF54768">
    <property type="entry name" value="dsRNA-binding domain-like"/>
    <property type="match status" value="1"/>
</dbReference>
<evidence type="ECO:0000256" key="1">
    <source>
        <dbReference type="ARBA" id="ARBA00000109"/>
    </source>
</evidence>
<dbReference type="PROSITE" id="PS00517">
    <property type="entry name" value="RNASE_3_1"/>
    <property type="match status" value="1"/>
</dbReference>
<feature type="active site" evidence="8">
    <location>
        <position position="59"/>
    </location>
</feature>
<keyword evidence="8" id="KW-0963">Cytoplasm</keyword>
<sequence>MAPDGAGLPRTLSPGQRSLADALGVEVSAPGLLRALVHRSWAYENGPAGTNERLEYLGDAVLQLAVTEELYARHPDADEGLLSRMRIAVVSRPALAEVGRTLGVGEAMLLGRGEERTGGRDRDSLLADTVEALIGLVHVERGREASRELVLRIMAPLLATAHDTGVEHDHKTTLQVLAAERGLTPPRYELEHEGPPHDPRFRAQVRCGDDADPLGVGEGRSKKVAEQRAAAAAVAALRAAD</sequence>
<dbReference type="SMART" id="SM00358">
    <property type="entry name" value="DSRM"/>
    <property type="match status" value="1"/>
</dbReference>
<keyword evidence="3 8" id="KW-0507">mRNA processing</keyword>
<evidence type="ECO:0000256" key="4">
    <source>
        <dbReference type="ARBA" id="ARBA00022722"/>
    </source>
</evidence>
<dbReference type="CDD" id="cd10845">
    <property type="entry name" value="DSRM_RNAse_III_family"/>
    <property type="match status" value="1"/>
</dbReference>
<dbReference type="PROSITE" id="PS50137">
    <property type="entry name" value="DS_RBD"/>
    <property type="match status" value="1"/>
</dbReference>
<dbReference type="CDD" id="cd00593">
    <property type="entry name" value="RIBOc"/>
    <property type="match status" value="1"/>
</dbReference>
<protein>
    <recommendedName>
        <fullName evidence="8">Ribonuclease 3</fullName>
        <ecNumber evidence="8">3.1.26.3</ecNumber>
    </recommendedName>
    <alternativeName>
        <fullName evidence="8">Ribonuclease III</fullName>
        <shortName evidence="8">RNase III</shortName>
    </alternativeName>
</protein>
<dbReference type="PROSITE" id="PS50142">
    <property type="entry name" value="RNASE_3_2"/>
    <property type="match status" value="1"/>
</dbReference>
<evidence type="ECO:0000256" key="5">
    <source>
        <dbReference type="ARBA" id="ARBA00022759"/>
    </source>
</evidence>
<keyword evidence="7 8" id="KW-0694">RNA-binding</keyword>
<evidence type="ECO:0000256" key="3">
    <source>
        <dbReference type="ARBA" id="ARBA00022664"/>
    </source>
</evidence>
<keyword evidence="8" id="KW-0819">tRNA processing</keyword>
<feature type="binding site" evidence="8">
    <location>
        <position position="128"/>
    </location>
    <ligand>
        <name>Mg(2+)</name>
        <dbReference type="ChEBI" id="CHEBI:18420"/>
    </ligand>
</feature>
<evidence type="ECO:0000256" key="7">
    <source>
        <dbReference type="ARBA" id="ARBA00022884"/>
    </source>
</evidence>
<evidence type="ECO:0000256" key="2">
    <source>
        <dbReference type="ARBA" id="ARBA00010183"/>
    </source>
</evidence>
<dbReference type="EMBL" id="JBHSLD010000007">
    <property type="protein sequence ID" value="MFC5380423.1"/>
    <property type="molecule type" value="Genomic_DNA"/>
</dbReference>
<dbReference type="PANTHER" id="PTHR11207:SF0">
    <property type="entry name" value="RIBONUCLEASE 3"/>
    <property type="match status" value="1"/>
</dbReference>
<dbReference type="RefSeq" id="WP_340268289.1">
    <property type="nucleotide sequence ID" value="NZ_JBBEOG010000002.1"/>
</dbReference>
<comment type="subcellular location">
    <subcellularLocation>
        <location evidence="8">Cytoplasm</location>
    </subcellularLocation>
</comment>
<dbReference type="SMART" id="SM00535">
    <property type="entry name" value="RIBOc"/>
    <property type="match status" value="1"/>
</dbReference>
<organism evidence="11 12">
    <name type="scientific">Aquipuribacter nitratireducens</name>
    <dbReference type="NCBI Taxonomy" id="650104"/>
    <lineage>
        <taxon>Bacteria</taxon>
        <taxon>Bacillati</taxon>
        <taxon>Actinomycetota</taxon>
        <taxon>Actinomycetes</taxon>
        <taxon>Micrococcales</taxon>
        <taxon>Intrasporangiaceae</taxon>
        <taxon>Aquipuribacter</taxon>
    </lineage>
</organism>
<dbReference type="Gene3D" id="1.10.1520.10">
    <property type="entry name" value="Ribonuclease III domain"/>
    <property type="match status" value="1"/>
</dbReference>
<comment type="subunit">
    <text evidence="8">Homodimer.</text>
</comment>
<keyword evidence="8" id="KW-0699">rRNA-binding</keyword>
<keyword evidence="12" id="KW-1185">Reference proteome</keyword>
<dbReference type="GO" id="GO:0004525">
    <property type="term" value="F:ribonuclease III activity"/>
    <property type="evidence" value="ECO:0007669"/>
    <property type="project" value="UniProtKB-EC"/>
</dbReference>
<evidence type="ECO:0000259" key="10">
    <source>
        <dbReference type="PROSITE" id="PS50142"/>
    </source>
</evidence>
<evidence type="ECO:0000256" key="8">
    <source>
        <dbReference type="HAMAP-Rule" id="MF_00104"/>
    </source>
</evidence>
<dbReference type="EC" id="3.1.26.3" evidence="8"/>
<reference evidence="12" key="1">
    <citation type="journal article" date="2019" name="Int. J. Syst. Evol. Microbiol.">
        <title>The Global Catalogue of Microorganisms (GCM) 10K type strain sequencing project: providing services to taxonomists for standard genome sequencing and annotation.</title>
        <authorList>
            <consortium name="The Broad Institute Genomics Platform"/>
            <consortium name="The Broad Institute Genome Sequencing Center for Infectious Disease"/>
            <person name="Wu L."/>
            <person name="Ma J."/>
        </authorList>
    </citation>
    <scope>NUCLEOTIDE SEQUENCE [LARGE SCALE GENOMIC DNA]</scope>
    <source>
        <strain evidence="12">CCUG 43114</strain>
    </source>
</reference>
<evidence type="ECO:0000259" key="9">
    <source>
        <dbReference type="PROSITE" id="PS50137"/>
    </source>
</evidence>
<dbReference type="SUPFAM" id="SSF69065">
    <property type="entry name" value="RNase III domain-like"/>
    <property type="match status" value="1"/>
</dbReference>
<keyword evidence="8" id="KW-0460">Magnesium</keyword>
<evidence type="ECO:0000313" key="12">
    <source>
        <dbReference type="Proteomes" id="UP001596122"/>
    </source>
</evidence>
<comment type="function">
    <text evidence="8">Digests double-stranded RNA. Involved in the processing of primary rRNA transcript to yield the immediate precursors to the large and small rRNAs (23S and 16S). Processes some mRNAs, and tRNAs when they are encoded in the rRNA operon. Processes pre-crRNA and tracrRNA of type II CRISPR loci if present in the organism.</text>
</comment>
<dbReference type="Gene3D" id="3.30.160.20">
    <property type="match status" value="1"/>
</dbReference>
<proteinExistence type="inferred from homology"/>
<evidence type="ECO:0000256" key="6">
    <source>
        <dbReference type="ARBA" id="ARBA00022801"/>
    </source>
</evidence>
<name>A0ABW0GKK2_9MICO</name>
<feature type="binding site" evidence="8">
    <location>
        <position position="55"/>
    </location>
    <ligand>
        <name>Mg(2+)</name>
        <dbReference type="ChEBI" id="CHEBI:18420"/>
    </ligand>
</feature>
<comment type="catalytic activity">
    <reaction evidence="1 8">
        <text>Endonucleolytic cleavage to 5'-phosphomonoester.</text>
        <dbReference type="EC" id="3.1.26.3"/>
    </reaction>
</comment>
<dbReference type="NCBIfam" id="TIGR02191">
    <property type="entry name" value="RNaseIII"/>
    <property type="match status" value="1"/>
</dbReference>
<feature type="domain" description="RNase III" evidence="10">
    <location>
        <begin position="32"/>
        <end position="142"/>
    </location>
</feature>
<dbReference type="InterPro" id="IPR036389">
    <property type="entry name" value="RNase_III_sf"/>
</dbReference>
<keyword evidence="8" id="KW-0698">rRNA processing</keyword>
<accession>A0ABW0GKK2</accession>